<dbReference type="CDD" id="cd01335">
    <property type="entry name" value="Radical_SAM"/>
    <property type="match status" value="1"/>
</dbReference>
<reference evidence="3" key="1">
    <citation type="submission" date="2020-05" db="EMBL/GenBank/DDBJ databases">
        <authorList>
            <person name="Chiriac C."/>
            <person name="Salcher M."/>
            <person name="Ghai R."/>
            <person name="Kavagutti S V."/>
        </authorList>
    </citation>
    <scope>NUCLEOTIDE SEQUENCE</scope>
</reference>
<dbReference type="EMBL" id="CAFAAG010000090">
    <property type="protein sequence ID" value="CAB4797556.1"/>
    <property type="molecule type" value="Genomic_DNA"/>
</dbReference>
<sequence length="369" mass="40980">MQLDPSSHGVYLHIPFCSKRCDYCAFATFTDRHHLTGEYLRAMRIHINTVVAQGMIPATSVFVGGGTPSMVPAEELVAVIREIPLAPHAEVTVECNPDNITLQMMRTYRDGGVNRISIGVQSTVPHVLAALGRTHDPENVRRSVAYVREAGFTTFNLDIIYGAAGETVADWRTTVSDVVALDPPHVSAYGLTVEANTPLATQPERHPDNDDQADKYELVDELFANSGLVNYEISNWAKPGHECTHNYLYWLQGNYDGFGCAAHAHKDGRRWWNVRTPDRYIEMVNAGEIPESSSEMLDSETRKLEALQLLVRVRDGVPLDALSVQDRELMSDLITQVGDRLVLTRAGRLMANEVSLRLRVVAEGVQLSN</sequence>
<dbReference type="InterPro" id="IPR058240">
    <property type="entry name" value="rSAM_sf"/>
</dbReference>
<dbReference type="Gene3D" id="3.80.30.20">
    <property type="entry name" value="tm_1862 like domain"/>
    <property type="match status" value="1"/>
</dbReference>
<feature type="domain" description="Radical SAM core" evidence="2">
    <location>
        <begin position="2"/>
        <end position="228"/>
    </location>
</feature>
<proteinExistence type="inferred from homology"/>
<dbReference type="SFLD" id="SFLDG01065">
    <property type="entry name" value="anaerobic_coproporphyrinogen-I"/>
    <property type="match status" value="1"/>
</dbReference>
<name>A0A6J6XQS5_9ZZZZ</name>
<dbReference type="InterPro" id="IPR004559">
    <property type="entry name" value="HemW-like"/>
</dbReference>
<dbReference type="SMART" id="SM00729">
    <property type="entry name" value="Elp3"/>
    <property type="match status" value="1"/>
</dbReference>
<dbReference type="GO" id="GO:0005737">
    <property type="term" value="C:cytoplasm"/>
    <property type="evidence" value="ECO:0007669"/>
    <property type="project" value="InterPro"/>
</dbReference>
<dbReference type="InterPro" id="IPR034505">
    <property type="entry name" value="Coproporphyrinogen-III_oxidase"/>
</dbReference>
<dbReference type="InterPro" id="IPR023404">
    <property type="entry name" value="rSAM_horseshoe"/>
</dbReference>
<dbReference type="InterPro" id="IPR007197">
    <property type="entry name" value="rSAM"/>
</dbReference>
<dbReference type="AlphaFoldDB" id="A0A6J6XQS5"/>
<comment type="similarity">
    <text evidence="1">Belongs to the anaerobic coproporphyrinogen-III oxidase family. HemW subfamily.</text>
</comment>
<dbReference type="PANTHER" id="PTHR13932">
    <property type="entry name" value="COPROPORPHYRINIGEN III OXIDASE"/>
    <property type="match status" value="1"/>
</dbReference>
<dbReference type="InterPro" id="IPR006638">
    <property type="entry name" value="Elp3/MiaA/NifB-like_rSAM"/>
</dbReference>
<dbReference type="PROSITE" id="PS51918">
    <property type="entry name" value="RADICAL_SAM"/>
    <property type="match status" value="1"/>
</dbReference>
<evidence type="ECO:0000256" key="1">
    <source>
        <dbReference type="ARBA" id="ARBA00006100"/>
    </source>
</evidence>
<dbReference type="SFLD" id="SFLDF00562">
    <property type="entry name" value="HemN-like__clustered_with_heat"/>
    <property type="match status" value="1"/>
</dbReference>
<accession>A0A6J6XQS5</accession>
<dbReference type="GO" id="GO:0006779">
    <property type="term" value="P:porphyrin-containing compound biosynthetic process"/>
    <property type="evidence" value="ECO:0007669"/>
    <property type="project" value="InterPro"/>
</dbReference>
<dbReference type="Pfam" id="PF04055">
    <property type="entry name" value="Radical_SAM"/>
    <property type="match status" value="1"/>
</dbReference>
<evidence type="ECO:0000259" key="2">
    <source>
        <dbReference type="PROSITE" id="PS51918"/>
    </source>
</evidence>
<dbReference type="GO" id="GO:0004109">
    <property type="term" value="F:coproporphyrinogen oxidase activity"/>
    <property type="evidence" value="ECO:0007669"/>
    <property type="project" value="InterPro"/>
</dbReference>
<dbReference type="GO" id="GO:0051539">
    <property type="term" value="F:4 iron, 4 sulfur cluster binding"/>
    <property type="evidence" value="ECO:0007669"/>
    <property type="project" value="InterPro"/>
</dbReference>
<dbReference type="SFLD" id="SFLDS00029">
    <property type="entry name" value="Radical_SAM"/>
    <property type="match status" value="1"/>
</dbReference>
<gene>
    <name evidence="3" type="ORF">UFOPK2975_01062</name>
</gene>
<dbReference type="SUPFAM" id="SSF102114">
    <property type="entry name" value="Radical SAM enzymes"/>
    <property type="match status" value="1"/>
</dbReference>
<dbReference type="NCBIfam" id="TIGR00539">
    <property type="entry name" value="hemN_rel"/>
    <property type="match status" value="1"/>
</dbReference>
<dbReference type="PANTHER" id="PTHR13932:SF5">
    <property type="entry name" value="RADICAL S-ADENOSYL METHIONINE DOMAIN-CONTAINING PROTEIN 1, MITOCHONDRIAL"/>
    <property type="match status" value="1"/>
</dbReference>
<organism evidence="3">
    <name type="scientific">freshwater metagenome</name>
    <dbReference type="NCBI Taxonomy" id="449393"/>
    <lineage>
        <taxon>unclassified sequences</taxon>
        <taxon>metagenomes</taxon>
        <taxon>ecological metagenomes</taxon>
    </lineage>
</organism>
<evidence type="ECO:0000313" key="3">
    <source>
        <dbReference type="EMBL" id="CAB4797556.1"/>
    </source>
</evidence>
<protein>
    <submittedName>
        <fullName evidence="3">Unannotated protein</fullName>
    </submittedName>
</protein>